<feature type="region of interest" description="Disordered" evidence="1">
    <location>
        <begin position="26"/>
        <end position="64"/>
    </location>
</feature>
<gene>
    <name evidence="2" type="ORF">SOCE26_035170</name>
</gene>
<sequence>MFCTARTLCFGRSGMPVGAYATAVPLGSSGGKREQEHVRVRGGRDRTPLKQSSPVPQAGSGPAADLDYTGMRRLYGTAPALIVSL</sequence>
<name>A0A2L0ES47_SORCE</name>
<reference evidence="2 3" key="1">
    <citation type="submission" date="2015-09" db="EMBL/GenBank/DDBJ databases">
        <title>Sorangium comparison.</title>
        <authorList>
            <person name="Zaburannyi N."/>
            <person name="Bunk B."/>
            <person name="Overmann J."/>
            <person name="Mueller R."/>
        </authorList>
    </citation>
    <scope>NUCLEOTIDE SEQUENCE [LARGE SCALE GENOMIC DNA]</scope>
    <source>
        <strain evidence="2 3">So ce26</strain>
    </source>
</reference>
<organism evidence="2 3">
    <name type="scientific">Sorangium cellulosum</name>
    <name type="common">Polyangium cellulosum</name>
    <dbReference type="NCBI Taxonomy" id="56"/>
    <lineage>
        <taxon>Bacteria</taxon>
        <taxon>Pseudomonadati</taxon>
        <taxon>Myxococcota</taxon>
        <taxon>Polyangia</taxon>
        <taxon>Polyangiales</taxon>
        <taxon>Polyangiaceae</taxon>
        <taxon>Sorangium</taxon>
    </lineage>
</organism>
<dbReference type="AlphaFoldDB" id="A0A2L0ES47"/>
<dbReference type="Proteomes" id="UP000238348">
    <property type="component" value="Chromosome"/>
</dbReference>
<protein>
    <submittedName>
        <fullName evidence="2">Uncharacterized protein</fullName>
    </submittedName>
</protein>
<evidence type="ECO:0000313" key="3">
    <source>
        <dbReference type="Proteomes" id="UP000238348"/>
    </source>
</evidence>
<dbReference type="EMBL" id="CP012673">
    <property type="protein sequence ID" value="AUX42090.1"/>
    <property type="molecule type" value="Genomic_DNA"/>
</dbReference>
<proteinExistence type="predicted"/>
<evidence type="ECO:0000313" key="2">
    <source>
        <dbReference type="EMBL" id="AUX42090.1"/>
    </source>
</evidence>
<evidence type="ECO:0000256" key="1">
    <source>
        <dbReference type="SAM" id="MobiDB-lite"/>
    </source>
</evidence>
<accession>A0A2L0ES47</accession>
<feature type="compositionally biased region" description="Basic and acidic residues" evidence="1">
    <location>
        <begin position="31"/>
        <end position="48"/>
    </location>
</feature>